<dbReference type="CDD" id="cd21081">
    <property type="entry name" value="DHD_Dac"/>
    <property type="match status" value="1"/>
</dbReference>
<comment type="caution">
    <text evidence="10">The sequence shown here is derived from an EMBL/GenBank/DDBJ whole genome shotgun (WGS) entry which is preliminary data.</text>
</comment>
<sequence length="1124" mass="128628">MSHEHSPTGDSNSSTSILSTTGLSPSPPRNSILQGKTYEHDRRASICSQHSSYSMKFEKTTYESAPVARNTLENNQVRIIDYRGTKLTSFNVDGRELICLPQAFDLFLKNLVGGLHTVYTKLKRLEIIPVVCNVEQVRILRGLGAIQPGVNRCKLLGPSEFDILYDDCTNSGSRPGRPPKRNSAHQIDDCLDNKRIKLSSSLLLRSFPDFTNQTFKYPVHSNGYLSVPQANGNQSSSFTHSFGYSAFAPTLPIHFAQNHHHQHQHQHPTYLLGDNRPTHFNETNNNKPSSIATSSSSHRSPSSNEIRPFTIDAMLSNANNNNGKNLNKENSQRNDRLIKPIDLSTTATDISSPTNEQTPPPPPTPSSSGLPTAATLNFFHMKNMIEFTVESARLREKQLENEIVDLRTELTKEQDSRQKLEQDILELRRVRNVLIKKLKRLNRSLSTTGICSNSNGDTKSFEFFDELQFYDLYIIFYFQIEKNYKSFNNMNELSNESSSTVESSSPPSTPVPPTVNPLSPDELRRRRLEKFSGGTTAKSQSSTTTTDVNDKQVSTQLSNELATCQIDSQQTSLTDDKNMDIGEISPTHLLPASGEQKLLQSQHSTGDKRSYDINSNSTSKEITPENQVDNDGNRNSTIKKRKSENQLNTEEEPVFRRILRQVFNINDQNQSFITDLIELSIKRRSKLILSDIFLRCLTSAQSNTIRSLIGHDSKYSDQYDIYLWYFLSIYTRCDYKSSSEEERDLIEHCRLLSVRYSLMYITNNGIFLDIWNKTLKFLDILLIDSCPESLHTSFLHEIVKISYNQEPKMKTCEILVRTILYRLRETCSQANIYINLLTLLLNLCECRNGNDRPVCTYLVRLNDWLPQVALLNGKSLQRMTLLSPVFYISCFAEDDIDLLVSQLEKLNDQEQDDDNNQDFSEYKEKQVRSTIQSQLYTARKLMHKIVLAFFSNISSRNAMLEYLQKFIHLNIKRTHLTVDESQITGDGFMLNLTFVLQQLALPIDVERVDLNYPYYADDRLSIPKDQSRLYSTKDEFKTYQENTEKPHDIRFPTECVYLALHISHLGLVSIAKKPQRRNNIIRELNSAIKNLEQTQGTWRQAPTAARHEAQLERLKSELKVKKTK</sequence>
<feature type="region of interest" description="Disordered" evidence="7">
    <location>
        <begin position="494"/>
        <end position="554"/>
    </location>
</feature>
<evidence type="ECO:0000259" key="8">
    <source>
        <dbReference type="Pfam" id="PF02437"/>
    </source>
</evidence>
<evidence type="ECO:0000259" key="9">
    <source>
        <dbReference type="Pfam" id="PF10408"/>
    </source>
</evidence>
<dbReference type="AlphaFoldDB" id="A0A818HRV5"/>
<dbReference type="GO" id="GO:0016567">
    <property type="term" value="P:protein ubiquitination"/>
    <property type="evidence" value="ECO:0007669"/>
    <property type="project" value="InterPro"/>
</dbReference>
<accession>A0A818HRV5</accession>
<feature type="region of interest" description="Disordered" evidence="7">
    <location>
        <begin position="567"/>
        <end position="650"/>
    </location>
</feature>
<feature type="compositionally biased region" description="Polar residues" evidence="7">
    <location>
        <begin position="612"/>
        <end position="636"/>
    </location>
</feature>
<evidence type="ECO:0000313" key="11">
    <source>
        <dbReference type="Proteomes" id="UP000663868"/>
    </source>
</evidence>
<evidence type="ECO:0000256" key="2">
    <source>
        <dbReference type="ARBA" id="ARBA00022679"/>
    </source>
</evidence>
<feature type="compositionally biased region" description="Low complexity" evidence="7">
    <location>
        <begin position="532"/>
        <end position="546"/>
    </location>
</feature>
<evidence type="ECO:0008006" key="12">
    <source>
        <dbReference type="Google" id="ProtNLM"/>
    </source>
</evidence>
<evidence type="ECO:0000256" key="4">
    <source>
        <dbReference type="ARBA" id="ARBA00023242"/>
    </source>
</evidence>
<feature type="compositionally biased region" description="Basic and acidic residues" evidence="7">
    <location>
        <begin position="326"/>
        <end position="339"/>
    </location>
</feature>
<keyword evidence="3" id="KW-0833">Ubl conjugation pathway</keyword>
<keyword evidence="4" id="KW-0539">Nucleus</keyword>
<dbReference type="InterPro" id="IPR037000">
    <property type="entry name" value="Ski_DNA-bd_sf"/>
</dbReference>
<dbReference type="GO" id="GO:0006511">
    <property type="term" value="P:ubiquitin-dependent protein catabolic process"/>
    <property type="evidence" value="ECO:0007669"/>
    <property type="project" value="InterPro"/>
</dbReference>
<protein>
    <recommendedName>
        <fullName evidence="12">Dachshund-like protein</fullName>
    </recommendedName>
</protein>
<feature type="domain" description="SKI/SNO/DAC" evidence="8">
    <location>
        <begin position="64"/>
        <end position="170"/>
    </location>
</feature>
<evidence type="ECO:0000313" key="10">
    <source>
        <dbReference type="EMBL" id="CAF3508561.1"/>
    </source>
</evidence>
<dbReference type="InterPro" id="IPR009061">
    <property type="entry name" value="DNA-bd_dom_put_sf"/>
</dbReference>
<feature type="compositionally biased region" description="Polar residues" evidence="7">
    <location>
        <begin position="278"/>
        <end position="288"/>
    </location>
</feature>
<comment type="subcellular location">
    <subcellularLocation>
        <location evidence="1">Nucleus</location>
    </subcellularLocation>
</comment>
<dbReference type="SUPFAM" id="SSF46955">
    <property type="entry name" value="Putative DNA-binding domain"/>
    <property type="match status" value="1"/>
</dbReference>
<dbReference type="GO" id="GO:0000151">
    <property type="term" value="C:ubiquitin ligase complex"/>
    <property type="evidence" value="ECO:0007669"/>
    <property type="project" value="InterPro"/>
</dbReference>
<dbReference type="GO" id="GO:0000978">
    <property type="term" value="F:RNA polymerase II cis-regulatory region sequence-specific DNA binding"/>
    <property type="evidence" value="ECO:0007669"/>
    <property type="project" value="TreeGrafter"/>
</dbReference>
<dbReference type="GO" id="GO:0005667">
    <property type="term" value="C:transcription regulator complex"/>
    <property type="evidence" value="ECO:0007669"/>
    <property type="project" value="TreeGrafter"/>
</dbReference>
<feature type="compositionally biased region" description="Low complexity" evidence="7">
    <location>
        <begin position="11"/>
        <end position="24"/>
    </location>
</feature>
<keyword evidence="6" id="KW-0175">Coiled coil</keyword>
<proteinExistence type="inferred from homology"/>
<dbReference type="Pfam" id="PF10408">
    <property type="entry name" value="Ufd2P_core"/>
    <property type="match status" value="1"/>
</dbReference>
<dbReference type="FunFam" id="3.10.260.20:FF:000001">
    <property type="entry name" value="Dachshund homolog 1"/>
    <property type="match status" value="1"/>
</dbReference>
<organism evidence="10 11">
    <name type="scientific">Adineta steineri</name>
    <dbReference type="NCBI Taxonomy" id="433720"/>
    <lineage>
        <taxon>Eukaryota</taxon>
        <taxon>Metazoa</taxon>
        <taxon>Spiralia</taxon>
        <taxon>Gnathifera</taxon>
        <taxon>Rotifera</taxon>
        <taxon>Eurotatoria</taxon>
        <taxon>Bdelloidea</taxon>
        <taxon>Adinetida</taxon>
        <taxon>Adinetidae</taxon>
        <taxon>Adineta</taxon>
    </lineage>
</organism>
<feature type="compositionally biased region" description="Low complexity" evidence="7">
    <location>
        <begin position="494"/>
        <end position="506"/>
    </location>
</feature>
<evidence type="ECO:0000256" key="5">
    <source>
        <dbReference type="ARBA" id="ARBA00038192"/>
    </source>
</evidence>
<gene>
    <name evidence="10" type="ORF">KXQ929_LOCUS472</name>
</gene>
<feature type="region of interest" description="Disordered" evidence="7">
    <location>
        <begin position="258"/>
        <end position="372"/>
    </location>
</feature>
<dbReference type="InterPro" id="IPR003380">
    <property type="entry name" value="SKI/SNO/DAC"/>
</dbReference>
<evidence type="ECO:0000256" key="6">
    <source>
        <dbReference type="SAM" id="Coils"/>
    </source>
</evidence>
<evidence type="ECO:0000256" key="7">
    <source>
        <dbReference type="SAM" id="MobiDB-lite"/>
    </source>
</evidence>
<evidence type="ECO:0000256" key="1">
    <source>
        <dbReference type="ARBA" id="ARBA00004123"/>
    </source>
</evidence>
<dbReference type="PANTHER" id="PTHR12577:SF6">
    <property type="entry name" value="DACHSHUND, ISOFORM B"/>
    <property type="match status" value="1"/>
</dbReference>
<feature type="compositionally biased region" description="Low complexity" evidence="7">
    <location>
        <begin position="289"/>
        <end position="303"/>
    </location>
</feature>
<dbReference type="EMBL" id="CAJOBB010000011">
    <property type="protein sequence ID" value="CAF3508561.1"/>
    <property type="molecule type" value="Genomic_DNA"/>
</dbReference>
<feature type="domain" description="Ubiquitin conjugation factor E4 core" evidence="9">
    <location>
        <begin position="882"/>
        <end position="1119"/>
    </location>
</feature>
<feature type="region of interest" description="Disordered" evidence="7">
    <location>
        <begin position="1"/>
        <end position="33"/>
    </location>
</feature>
<dbReference type="Proteomes" id="UP000663868">
    <property type="component" value="Unassembled WGS sequence"/>
</dbReference>
<dbReference type="Gene3D" id="3.10.260.20">
    <property type="entry name" value="Ski"/>
    <property type="match status" value="1"/>
</dbReference>
<dbReference type="GO" id="GO:0000981">
    <property type="term" value="F:DNA-binding transcription factor activity, RNA polymerase II-specific"/>
    <property type="evidence" value="ECO:0007669"/>
    <property type="project" value="TreeGrafter"/>
</dbReference>
<dbReference type="InterPro" id="IPR052417">
    <property type="entry name" value="Dachshund_domain"/>
</dbReference>
<name>A0A818HRV5_9BILA</name>
<evidence type="ECO:0000256" key="3">
    <source>
        <dbReference type="ARBA" id="ARBA00022786"/>
    </source>
</evidence>
<dbReference type="InterPro" id="IPR019474">
    <property type="entry name" value="Ub_conjug_fac_E4_core"/>
</dbReference>
<dbReference type="Pfam" id="PF02437">
    <property type="entry name" value="Ski_Sno_DHD"/>
    <property type="match status" value="1"/>
</dbReference>
<dbReference type="GO" id="GO:0034450">
    <property type="term" value="F:ubiquitin-ubiquitin ligase activity"/>
    <property type="evidence" value="ECO:0007669"/>
    <property type="project" value="InterPro"/>
</dbReference>
<reference evidence="10" key="1">
    <citation type="submission" date="2021-02" db="EMBL/GenBank/DDBJ databases">
        <authorList>
            <person name="Nowell W R."/>
        </authorList>
    </citation>
    <scope>NUCLEOTIDE SEQUENCE</scope>
</reference>
<dbReference type="PANTHER" id="PTHR12577">
    <property type="entry name" value="DACHSHUND"/>
    <property type="match status" value="1"/>
</dbReference>
<keyword evidence="2" id="KW-0808">Transferase</keyword>
<comment type="similarity">
    <text evidence="5">Belongs to the DACH/dachshund family.</text>
</comment>
<feature type="coiled-coil region" evidence="6">
    <location>
        <begin position="389"/>
        <end position="437"/>
    </location>
</feature>
<dbReference type="GO" id="GO:0005634">
    <property type="term" value="C:nucleus"/>
    <property type="evidence" value="ECO:0007669"/>
    <property type="project" value="UniProtKB-SubCell"/>
</dbReference>